<sequence length="340" mass="39504">MYHDTLLKYKSTSLNQLALLCGLPTKTNKRARVDCLVQGLNMVSKLHPKSPTILSVDIGIKNFSYCKVKLADLAEISEPSIVDKWAKVNLHDTYGSDYVPLLDLDTLIDSKRYINYICKRLVSDIVDTPDIVVMETQRTRSNNNAITLPNVLLNYTFENILYANLYNSLPKCVIVPMTSTSMINFWINRFVSKESLRKHSKSSKKIRSQLFFHWLGSSDGPFKLPAEVQDKKSLLKYLDLQKSDKIDDLVDSLLYNLTIRTQVSNQINLLRWIDKDLNEFIIRRNLSQLNHIYPLIQDLGLRWHEEFELYIDYFFRANNTLPKIIDENSICEFKKLSKLQ</sequence>
<dbReference type="Proteomes" id="UP000002258">
    <property type="component" value="Chromosome 6"/>
</dbReference>
<dbReference type="EMBL" id="CP000500">
    <property type="protein sequence ID" value="ABN67514.2"/>
    <property type="molecule type" value="Genomic_DNA"/>
</dbReference>
<dbReference type="GO" id="GO:0016787">
    <property type="term" value="F:hydrolase activity"/>
    <property type="evidence" value="ECO:0007669"/>
    <property type="project" value="UniProtKB-KW"/>
</dbReference>
<dbReference type="OrthoDB" id="5552842at2759"/>
<dbReference type="PANTHER" id="PTHR28072">
    <property type="entry name" value="CRUCIFORM CUTTING ENDONUCLEASE 1, MITOCHONDRIAL-RELATED"/>
    <property type="match status" value="1"/>
</dbReference>
<dbReference type="Gene3D" id="3.30.420.10">
    <property type="entry name" value="Ribonuclease H-like superfamily/Ribonuclease H"/>
    <property type="match status" value="1"/>
</dbReference>
<dbReference type="GO" id="GO:0005739">
    <property type="term" value="C:mitochondrion"/>
    <property type="evidence" value="ECO:0007669"/>
    <property type="project" value="TreeGrafter"/>
</dbReference>
<dbReference type="OMA" id="YPQIVIP"/>
<feature type="domain" description="Mitochondrial resolvase Ydc2 catalytic" evidence="1">
    <location>
        <begin position="53"/>
        <end position="267"/>
    </location>
</feature>
<dbReference type="GO" id="GO:0000402">
    <property type="term" value="F:crossed form four-way junction DNA binding"/>
    <property type="evidence" value="ECO:0007669"/>
    <property type="project" value="TreeGrafter"/>
</dbReference>
<name>A3LXR9_PICST</name>
<dbReference type="InterPro" id="IPR015242">
    <property type="entry name" value="Ydc2_cat"/>
</dbReference>
<evidence type="ECO:0000259" key="1">
    <source>
        <dbReference type="Pfam" id="PF09159"/>
    </source>
</evidence>
<keyword evidence="3" id="KW-1185">Reference proteome</keyword>
<dbReference type="STRING" id="322104.A3LXR9"/>
<dbReference type="RefSeq" id="XP_001385543.2">
    <property type="nucleotide sequence ID" value="XM_001385506.1"/>
</dbReference>
<dbReference type="GO" id="GO:0000403">
    <property type="term" value="F:Y-form DNA binding"/>
    <property type="evidence" value="ECO:0007669"/>
    <property type="project" value="TreeGrafter"/>
</dbReference>
<dbReference type="HOGENOM" id="CLU_880308_0_0_1"/>
<dbReference type="GO" id="GO:0070336">
    <property type="term" value="F:flap-structured DNA binding"/>
    <property type="evidence" value="ECO:0007669"/>
    <property type="project" value="TreeGrafter"/>
</dbReference>
<dbReference type="SUPFAM" id="SSF53098">
    <property type="entry name" value="Ribonuclease H-like"/>
    <property type="match status" value="1"/>
</dbReference>
<protein>
    <submittedName>
        <fullName evidence="2">Cruciform cutting endonuclease</fullName>
        <ecNumber evidence="2">3.1.-.-</ecNumber>
    </submittedName>
</protein>
<keyword evidence="2" id="KW-0255">Endonuclease</keyword>
<organism evidence="2 3">
    <name type="scientific">Scheffersomyces stipitis (strain ATCC 58785 / CBS 6054 / NBRC 10063 / NRRL Y-11545)</name>
    <name type="common">Yeast</name>
    <name type="synonym">Pichia stipitis</name>
    <dbReference type="NCBI Taxonomy" id="322104"/>
    <lineage>
        <taxon>Eukaryota</taxon>
        <taxon>Fungi</taxon>
        <taxon>Dikarya</taxon>
        <taxon>Ascomycota</taxon>
        <taxon>Saccharomycotina</taxon>
        <taxon>Pichiomycetes</taxon>
        <taxon>Debaryomycetaceae</taxon>
        <taxon>Scheffersomyces</taxon>
    </lineage>
</organism>
<dbReference type="AlphaFoldDB" id="A3LXR9"/>
<reference evidence="2 3" key="1">
    <citation type="journal article" date="2007" name="Nat. Biotechnol.">
        <title>Genome sequence of the lignocellulose-bioconverting and xylose-fermenting yeast Pichia stipitis.</title>
        <authorList>
            <person name="Jeffries T.W."/>
            <person name="Grigoriev I.V."/>
            <person name="Grimwood J."/>
            <person name="Laplaza J.M."/>
            <person name="Aerts A."/>
            <person name="Salamov A."/>
            <person name="Schmutz J."/>
            <person name="Lindquist E."/>
            <person name="Dehal P."/>
            <person name="Shapiro H."/>
            <person name="Jin Y.S."/>
            <person name="Passoth V."/>
            <person name="Richardson P.M."/>
        </authorList>
    </citation>
    <scope>NUCLEOTIDE SEQUENCE [LARGE SCALE GENOMIC DNA]</scope>
    <source>
        <strain evidence="3">ATCC 58785 / CBS 6054 / NBRC 10063 / NRRL Y-11545</strain>
    </source>
</reference>
<dbReference type="InterPro" id="IPR012337">
    <property type="entry name" value="RNaseH-like_sf"/>
</dbReference>
<dbReference type="GO" id="GO:0004520">
    <property type="term" value="F:DNA endonuclease activity"/>
    <property type="evidence" value="ECO:0007669"/>
    <property type="project" value="TreeGrafter"/>
</dbReference>
<dbReference type="InterPro" id="IPR036397">
    <property type="entry name" value="RNaseH_sf"/>
</dbReference>
<keyword evidence="2" id="KW-0378">Hydrolase</keyword>
<dbReference type="InterPro" id="IPR039197">
    <property type="entry name" value="Mrs1/Cce1"/>
</dbReference>
<gene>
    <name evidence="2" type="primary">CCE1</name>
    <name evidence="2" type="ORF">PICST_32916</name>
</gene>
<proteinExistence type="predicted"/>
<dbReference type="PANTHER" id="PTHR28072:SF1">
    <property type="entry name" value="CRUCIFORM CUTTING ENDONUCLEASE 1, MITOCHONDRIAL-RELATED"/>
    <property type="match status" value="1"/>
</dbReference>
<keyword evidence="2" id="KW-0540">Nuclease</keyword>
<dbReference type="InParanoid" id="A3LXR9"/>
<accession>A3LXR9</accession>
<evidence type="ECO:0000313" key="3">
    <source>
        <dbReference type="Proteomes" id="UP000002258"/>
    </source>
</evidence>
<dbReference type="FunCoup" id="A3LXR9">
    <property type="interactions" value="29"/>
</dbReference>
<evidence type="ECO:0000313" key="2">
    <source>
        <dbReference type="EMBL" id="ABN67514.2"/>
    </source>
</evidence>
<dbReference type="GeneID" id="4839966"/>
<dbReference type="EC" id="3.1.-.-" evidence="2"/>
<dbReference type="eggNOG" id="ENOG502SDUW">
    <property type="taxonomic scope" value="Eukaryota"/>
</dbReference>
<dbReference type="Pfam" id="PF09159">
    <property type="entry name" value="Ydc2-catalyt"/>
    <property type="match status" value="1"/>
</dbReference>
<dbReference type="KEGG" id="pic:PICST_32916"/>